<dbReference type="EMBL" id="CP012098">
    <property type="protein sequence ID" value="AQP39770.1"/>
    <property type="molecule type" value="Genomic_DNA"/>
</dbReference>
<name>A0A1Q2C7Y7_ANAHA</name>
<gene>
    <name evidence="1" type="ORF">DO83_09320</name>
</gene>
<evidence type="ECO:0000313" key="1">
    <source>
        <dbReference type="EMBL" id="AQP39770.1"/>
    </source>
</evidence>
<organism evidence="1 2">
    <name type="scientific">Anaerostipes hadrus</name>
    <dbReference type="NCBI Taxonomy" id="649756"/>
    <lineage>
        <taxon>Bacteria</taxon>
        <taxon>Bacillati</taxon>
        <taxon>Bacillota</taxon>
        <taxon>Clostridia</taxon>
        <taxon>Lachnospirales</taxon>
        <taxon>Lachnospiraceae</taxon>
        <taxon>Anaerostipes</taxon>
    </lineage>
</organism>
<sequence length="74" mass="8288">MIGLKKRDIKKALKAGAKAGGVSLADVRADIEATIDEAMNSTDPEVQENFRKYFGNKRPTPEEYIYKITKKTKV</sequence>
<accession>A0A1Q2C7Y7</accession>
<dbReference type="RefSeq" id="WP_008787629.1">
    <property type="nucleotide sequence ID" value="NZ_BAABYN010000001.1"/>
</dbReference>
<proteinExistence type="predicted"/>
<protein>
    <submittedName>
        <fullName evidence="1">Conjugal transfer protein</fullName>
    </submittedName>
</protein>
<dbReference type="Proteomes" id="UP000188159">
    <property type="component" value="Chromosome"/>
</dbReference>
<reference evidence="1 2" key="1">
    <citation type="journal article" date="2016" name="Sci. Rep.">
        <title>Accelerated dysbiosis of gut microbiota during aggravation of DSS-induced colitis by a butyrate-producing bacterium.</title>
        <authorList>
            <person name="Zhang Q."/>
            <person name="Wu Y."/>
            <person name="Wang J."/>
            <person name="Wu G."/>
            <person name="Long W."/>
            <person name="Xue Z."/>
            <person name="Wang L."/>
            <person name="Zhang X."/>
            <person name="Pang X."/>
            <person name="Zhao Y."/>
            <person name="Zhao L."/>
            <person name="Zhang C."/>
        </authorList>
    </citation>
    <scope>NUCLEOTIDE SEQUENCE [LARGE SCALE GENOMIC DNA]</scope>
    <source>
        <strain evidence="1 2">BPB5</strain>
    </source>
</reference>
<dbReference type="GeneID" id="97204776"/>
<evidence type="ECO:0000313" key="2">
    <source>
        <dbReference type="Proteomes" id="UP000188159"/>
    </source>
</evidence>
<dbReference type="AlphaFoldDB" id="A0A1Q2C7Y7"/>